<dbReference type="Proteomes" id="UP000596827">
    <property type="component" value="Unassembled WGS sequence"/>
</dbReference>
<dbReference type="PROSITE" id="PS00394">
    <property type="entry name" value="DNA_PHOTOLYASES_1_1"/>
    <property type="match status" value="1"/>
</dbReference>
<dbReference type="RefSeq" id="WP_187079633.1">
    <property type="nucleotide sequence ID" value="NZ_JACORU010000001.1"/>
</dbReference>
<evidence type="ECO:0000256" key="2">
    <source>
        <dbReference type="ARBA" id="ARBA00022630"/>
    </source>
</evidence>
<dbReference type="Pfam" id="PF03441">
    <property type="entry name" value="FAD_binding_7"/>
    <property type="match status" value="1"/>
</dbReference>
<comment type="cofactor">
    <cofactor evidence="5">
        <name>FAD</name>
        <dbReference type="ChEBI" id="CHEBI:57692"/>
    </cofactor>
    <text evidence="5">Binds 1 FAD per subunit.</text>
</comment>
<feature type="binding site" evidence="5">
    <location>
        <position position="219"/>
    </location>
    <ligand>
        <name>FAD</name>
        <dbReference type="ChEBI" id="CHEBI:57692"/>
    </ligand>
</feature>
<dbReference type="InterPro" id="IPR014729">
    <property type="entry name" value="Rossmann-like_a/b/a_fold"/>
</dbReference>
<evidence type="ECO:0000256" key="7">
    <source>
        <dbReference type="RuleBase" id="RU004182"/>
    </source>
</evidence>
<evidence type="ECO:0000256" key="3">
    <source>
        <dbReference type="ARBA" id="ARBA00022827"/>
    </source>
</evidence>
<dbReference type="GO" id="GO:0006139">
    <property type="term" value="P:nucleobase-containing compound metabolic process"/>
    <property type="evidence" value="ECO:0007669"/>
    <property type="project" value="UniProtKB-ARBA"/>
</dbReference>
<evidence type="ECO:0000256" key="6">
    <source>
        <dbReference type="PIRSR" id="PIRSR602081-2"/>
    </source>
</evidence>
<dbReference type="Gene3D" id="1.10.579.10">
    <property type="entry name" value="DNA Cyclobutane Dipyrimidine Photolyase, subunit A, domain 3"/>
    <property type="match status" value="1"/>
</dbReference>
<dbReference type="InterPro" id="IPR006050">
    <property type="entry name" value="DNA_photolyase_N"/>
</dbReference>
<sequence>MKTRALVWLRRDLRLADNAALAAALERCGEVYCAFVFDTDILDALPRNDRRVAFIRESLVQLDEAMGGKLAVRHGRAVEEIPRLAAELGVGAVYAARDYEPAAIARDDAVRTALAAQRIALEQVKDHVVFEPREVLTQAGTPYTVFTPYKNAWLKKLGTLDAGVHDVIPAQAGIQGVRGIRGVPPLADIGFEATDLRIPTGEQGARDLLEDFLKRIDRYDTTRDFPAVKGPSYLGTHLRFGTISIRELVRHARKRNSEGAKVWLSELCWRDFFFQILANFPHVVDGAFKRQYDAIEWEQDERLFRAWCDGRTGYPIVDAAMRQLNTTGYMHNRLRMVAASFLVKDLGIDWRRGERYFAEKLLDYELASNNGNWQWAASTGCDAQPWFRVFNPQNQQEKFDPQGKFIARYLPEGERIDPIVDHAQARERTLARYAAVRDAQ</sequence>
<dbReference type="SUPFAM" id="SSF48173">
    <property type="entry name" value="Cryptochrome/photolyase FAD-binding domain"/>
    <property type="match status" value="1"/>
</dbReference>
<dbReference type="InterPro" id="IPR018394">
    <property type="entry name" value="DNA_photolyase_1_CS_C"/>
</dbReference>
<evidence type="ECO:0000256" key="5">
    <source>
        <dbReference type="PIRSR" id="PIRSR602081-1"/>
    </source>
</evidence>
<feature type="site" description="Electron transfer via tryptophanyl radical" evidence="6">
    <location>
        <position position="297"/>
    </location>
</feature>
<keyword evidence="2 5" id="KW-0285">Flavoprotein</keyword>
<dbReference type="EMBL" id="JACORU010000001">
    <property type="protein sequence ID" value="MBC5763174.1"/>
    <property type="molecule type" value="Genomic_DNA"/>
</dbReference>
<keyword evidence="4 7" id="KW-0157">Chromophore</keyword>
<dbReference type="AlphaFoldDB" id="A0A923S0B7"/>
<dbReference type="PROSITE" id="PS51645">
    <property type="entry name" value="PHR_CRY_ALPHA_BETA"/>
    <property type="match status" value="1"/>
</dbReference>
<dbReference type="PANTHER" id="PTHR11455">
    <property type="entry name" value="CRYPTOCHROME"/>
    <property type="match status" value="1"/>
</dbReference>
<dbReference type="InterPro" id="IPR036134">
    <property type="entry name" value="Crypto/Photolyase_FAD-like_sf"/>
</dbReference>
<dbReference type="Pfam" id="PF00875">
    <property type="entry name" value="DNA_photolyase"/>
    <property type="match status" value="1"/>
</dbReference>
<dbReference type="InterPro" id="IPR002081">
    <property type="entry name" value="Cryptochrome/DNA_photolyase_1"/>
</dbReference>
<dbReference type="GO" id="GO:0071949">
    <property type="term" value="F:FAD binding"/>
    <property type="evidence" value="ECO:0007669"/>
    <property type="project" value="TreeGrafter"/>
</dbReference>
<keyword evidence="10" id="KW-1185">Reference proteome</keyword>
<dbReference type="InterPro" id="IPR005101">
    <property type="entry name" value="Cryptochr/Photolyase_FAD-bd"/>
</dbReference>
<reference evidence="9" key="1">
    <citation type="submission" date="2020-08" db="EMBL/GenBank/DDBJ databases">
        <title>Ramlibacter sp. GTP1 16S ribosomal RNA gene genome sequencing and assembly.</title>
        <authorList>
            <person name="Kang M."/>
        </authorList>
    </citation>
    <scope>NUCLEOTIDE SEQUENCE</scope>
    <source>
        <strain evidence="9">GTP1</strain>
    </source>
</reference>
<evidence type="ECO:0000259" key="8">
    <source>
        <dbReference type="PROSITE" id="PS51645"/>
    </source>
</evidence>
<feature type="site" description="Electron transfer via tryptophanyl radical" evidence="6">
    <location>
        <position position="373"/>
    </location>
</feature>
<dbReference type="PROSITE" id="PS00691">
    <property type="entry name" value="DNA_PHOTOLYASES_1_2"/>
    <property type="match status" value="1"/>
</dbReference>
<evidence type="ECO:0000313" key="9">
    <source>
        <dbReference type="EMBL" id="MBC5763174.1"/>
    </source>
</evidence>
<keyword evidence="3 5" id="KW-0274">FAD</keyword>
<feature type="binding site" evidence="5">
    <location>
        <begin position="266"/>
        <end position="273"/>
    </location>
    <ligand>
        <name>FAD</name>
        <dbReference type="ChEBI" id="CHEBI:57692"/>
    </ligand>
</feature>
<comment type="caution">
    <text evidence="9">The sequence shown here is derived from an EMBL/GenBank/DDBJ whole genome shotgun (WGS) entry which is preliminary data.</text>
</comment>
<name>A0A923S0B7_9BURK</name>
<dbReference type="GO" id="GO:0009416">
    <property type="term" value="P:response to light stimulus"/>
    <property type="evidence" value="ECO:0007669"/>
    <property type="project" value="TreeGrafter"/>
</dbReference>
<dbReference type="Gene3D" id="1.25.40.80">
    <property type="match status" value="1"/>
</dbReference>
<accession>A0A923S0B7</accession>
<evidence type="ECO:0000313" key="10">
    <source>
        <dbReference type="Proteomes" id="UP000596827"/>
    </source>
</evidence>
<dbReference type="PANTHER" id="PTHR11455:SF9">
    <property type="entry name" value="CRYPTOCHROME CIRCADIAN CLOCK 5 ISOFORM X1"/>
    <property type="match status" value="1"/>
</dbReference>
<organism evidence="9 10">
    <name type="scientific">Ramlibacter albus</name>
    <dbReference type="NCBI Taxonomy" id="2079448"/>
    <lineage>
        <taxon>Bacteria</taxon>
        <taxon>Pseudomonadati</taxon>
        <taxon>Pseudomonadota</taxon>
        <taxon>Betaproteobacteria</taxon>
        <taxon>Burkholderiales</taxon>
        <taxon>Comamonadaceae</taxon>
        <taxon>Ramlibacter</taxon>
    </lineage>
</organism>
<dbReference type="SUPFAM" id="SSF52425">
    <property type="entry name" value="Cryptochrome/photolyase, N-terminal domain"/>
    <property type="match status" value="1"/>
</dbReference>
<feature type="domain" description="Photolyase/cryptochrome alpha/beta" evidence="8">
    <location>
        <begin position="3"/>
        <end position="129"/>
    </location>
</feature>
<feature type="site" description="Electron transfer via tryptophanyl radical" evidence="6">
    <location>
        <position position="350"/>
    </location>
</feature>
<proteinExistence type="inferred from homology"/>
<comment type="cofactor">
    <cofactor evidence="1">
        <name>(6R)-5,10-methylene-5,6,7,8-tetrahydrofolate</name>
        <dbReference type="ChEBI" id="CHEBI:15636"/>
    </cofactor>
</comment>
<dbReference type="InterPro" id="IPR036155">
    <property type="entry name" value="Crypto/Photolyase_N_sf"/>
</dbReference>
<dbReference type="GO" id="GO:0003677">
    <property type="term" value="F:DNA binding"/>
    <property type="evidence" value="ECO:0007669"/>
    <property type="project" value="TreeGrafter"/>
</dbReference>
<gene>
    <name evidence="9" type="ORF">H8R02_01840</name>
</gene>
<feature type="binding site" evidence="5">
    <location>
        <position position="263"/>
    </location>
    <ligand>
        <name>FAD</name>
        <dbReference type="ChEBI" id="CHEBI:57692"/>
    </ligand>
</feature>
<dbReference type="PRINTS" id="PR00147">
    <property type="entry name" value="DNAPHOTLYASE"/>
</dbReference>
<evidence type="ECO:0000256" key="1">
    <source>
        <dbReference type="ARBA" id="ARBA00001932"/>
    </source>
</evidence>
<dbReference type="GO" id="GO:0003904">
    <property type="term" value="F:deoxyribodipyrimidine photo-lyase activity"/>
    <property type="evidence" value="ECO:0007669"/>
    <property type="project" value="TreeGrafter"/>
</dbReference>
<dbReference type="GO" id="GO:0006950">
    <property type="term" value="P:response to stress"/>
    <property type="evidence" value="ECO:0007669"/>
    <property type="project" value="UniProtKB-ARBA"/>
</dbReference>
<evidence type="ECO:0000256" key="4">
    <source>
        <dbReference type="ARBA" id="ARBA00022991"/>
    </source>
</evidence>
<protein>
    <submittedName>
        <fullName evidence="9">Deoxyribodipyrimidine photo-lyase</fullName>
    </submittedName>
</protein>
<dbReference type="Gene3D" id="3.40.50.620">
    <property type="entry name" value="HUPs"/>
    <property type="match status" value="1"/>
</dbReference>
<comment type="similarity">
    <text evidence="7">Belongs to the DNA photolyase family.</text>
</comment>